<dbReference type="OrthoDB" id="3206777at2"/>
<keyword evidence="3" id="KW-0520">NAD</keyword>
<dbReference type="GO" id="GO:0016491">
    <property type="term" value="F:oxidoreductase activity"/>
    <property type="evidence" value="ECO:0007669"/>
    <property type="project" value="UniProtKB-KW"/>
</dbReference>
<dbReference type="RefSeq" id="WP_073391382.1">
    <property type="nucleotide sequence ID" value="NZ_FQVU01000004.1"/>
</dbReference>
<gene>
    <name evidence="4" type="ORF">SAMN05443575_3178</name>
</gene>
<keyword evidence="5" id="KW-1185">Reference proteome</keyword>
<dbReference type="PRINTS" id="PR00080">
    <property type="entry name" value="SDRFAMILY"/>
</dbReference>
<dbReference type="InterPro" id="IPR020904">
    <property type="entry name" value="Sc_DH/Rdtase_CS"/>
</dbReference>
<dbReference type="InterPro" id="IPR002347">
    <property type="entry name" value="SDR_fam"/>
</dbReference>
<protein>
    <submittedName>
        <fullName evidence="4">SDR family mycofactocin-dependent oxidoreductase</fullName>
    </submittedName>
</protein>
<dbReference type="PRINTS" id="PR00081">
    <property type="entry name" value="GDHRDH"/>
</dbReference>
<proteinExistence type="inferred from homology"/>
<name>A0A1M5PS31_9ACTN</name>
<dbReference type="STRING" id="1206085.SAMN05443575_3178"/>
<accession>A0A1M5PS31</accession>
<evidence type="ECO:0000313" key="5">
    <source>
        <dbReference type="Proteomes" id="UP000186132"/>
    </source>
</evidence>
<dbReference type="NCBIfam" id="NF009467">
    <property type="entry name" value="PRK12826.1-3"/>
    <property type="match status" value="1"/>
</dbReference>
<dbReference type="InterPro" id="IPR036291">
    <property type="entry name" value="NAD(P)-bd_dom_sf"/>
</dbReference>
<dbReference type="Proteomes" id="UP000186132">
    <property type="component" value="Unassembled WGS sequence"/>
</dbReference>
<dbReference type="PROSITE" id="PS00061">
    <property type="entry name" value="ADH_SHORT"/>
    <property type="match status" value="1"/>
</dbReference>
<dbReference type="PANTHER" id="PTHR24321:SF8">
    <property type="entry name" value="ESTRADIOL 17-BETA-DEHYDROGENASE 8-RELATED"/>
    <property type="match status" value="1"/>
</dbReference>
<dbReference type="Gene3D" id="3.40.50.720">
    <property type="entry name" value="NAD(P)-binding Rossmann-like Domain"/>
    <property type="match status" value="1"/>
</dbReference>
<comment type="similarity">
    <text evidence="1">Belongs to the short-chain dehydrogenases/reductases (SDR) family.</text>
</comment>
<evidence type="ECO:0000256" key="2">
    <source>
        <dbReference type="ARBA" id="ARBA00023002"/>
    </source>
</evidence>
<dbReference type="CDD" id="cd05233">
    <property type="entry name" value="SDR_c"/>
    <property type="match status" value="1"/>
</dbReference>
<organism evidence="4 5">
    <name type="scientific">Jatrophihabitans endophyticus</name>
    <dbReference type="NCBI Taxonomy" id="1206085"/>
    <lineage>
        <taxon>Bacteria</taxon>
        <taxon>Bacillati</taxon>
        <taxon>Actinomycetota</taxon>
        <taxon>Actinomycetes</taxon>
        <taxon>Jatrophihabitantales</taxon>
        <taxon>Jatrophihabitantaceae</taxon>
        <taxon>Jatrophihabitans</taxon>
    </lineage>
</organism>
<evidence type="ECO:0000256" key="3">
    <source>
        <dbReference type="ARBA" id="ARBA00023027"/>
    </source>
</evidence>
<sequence>MTAPADGTVGPVGDRDGWAGKVALITGAARGQGRSHALALAARGVDVVAVDICEQIETVPYPLATKDDLEQTAADVERAGARCLPVVADVRDRSLLLDAVERARASFGRLDIAVANAGVAQGYRDDDGTTPEQQWSDYLAVNLTGVWNTVTACAPAIVDGGRGGSIILINSTSGIKSMSRGEARSDAYTAAKHGGVGLMKAYAIELGPVGVRVNAVHPTAVATPMTENDAMRAWVERNVDRVANGFRDAMHVGRVQPADITEAVLWLASDASRYVTGVSLPVDAGFTIV</sequence>
<dbReference type="Pfam" id="PF13561">
    <property type="entry name" value="adh_short_C2"/>
    <property type="match status" value="1"/>
</dbReference>
<evidence type="ECO:0000256" key="1">
    <source>
        <dbReference type="ARBA" id="ARBA00006484"/>
    </source>
</evidence>
<dbReference type="EMBL" id="FQVU01000004">
    <property type="protein sequence ID" value="SHH04615.1"/>
    <property type="molecule type" value="Genomic_DNA"/>
</dbReference>
<dbReference type="NCBIfam" id="TIGR03971">
    <property type="entry name" value="SDR_subfam_1"/>
    <property type="match status" value="1"/>
</dbReference>
<dbReference type="PANTHER" id="PTHR24321">
    <property type="entry name" value="DEHYDROGENASES, SHORT CHAIN"/>
    <property type="match status" value="1"/>
</dbReference>
<dbReference type="InterPro" id="IPR023985">
    <property type="entry name" value="SDR_subfam_1"/>
</dbReference>
<keyword evidence="2" id="KW-0560">Oxidoreductase</keyword>
<dbReference type="AlphaFoldDB" id="A0A1M5PS31"/>
<evidence type="ECO:0000313" key="4">
    <source>
        <dbReference type="EMBL" id="SHH04615.1"/>
    </source>
</evidence>
<dbReference type="FunFam" id="3.40.50.720:FF:000084">
    <property type="entry name" value="Short-chain dehydrogenase reductase"/>
    <property type="match status" value="1"/>
</dbReference>
<reference evidence="4 5" key="1">
    <citation type="submission" date="2016-11" db="EMBL/GenBank/DDBJ databases">
        <authorList>
            <person name="Jaros S."/>
            <person name="Januszkiewicz K."/>
            <person name="Wedrychowicz H."/>
        </authorList>
    </citation>
    <scope>NUCLEOTIDE SEQUENCE [LARGE SCALE GENOMIC DNA]</scope>
    <source>
        <strain evidence="4 5">DSM 45627</strain>
    </source>
</reference>
<dbReference type="SUPFAM" id="SSF51735">
    <property type="entry name" value="NAD(P)-binding Rossmann-fold domains"/>
    <property type="match status" value="1"/>
</dbReference>